<feature type="transmembrane region" description="Helical" evidence="1">
    <location>
        <begin position="283"/>
        <end position="302"/>
    </location>
</feature>
<dbReference type="SUPFAM" id="SSF103473">
    <property type="entry name" value="MFS general substrate transporter"/>
    <property type="match status" value="1"/>
</dbReference>
<dbReference type="InterPro" id="IPR039672">
    <property type="entry name" value="MFS_2"/>
</dbReference>
<dbReference type="InterPro" id="IPR036259">
    <property type="entry name" value="MFS_trans_sf"/>
</dbReference>
<feature type="transmembrane region" description="Helical" evidence="1">
    <location>
        <begin position="429"/>
        <end position="451"/>
    </location>
</feature>
<evidence type="ECO:0000313" key="2">
    <source>
        <dbReference type="EMBL" id="AZR07714.1"/>
    </source>
</evidence>
<feature type="transmembrane region" description="Helical" evidence="1">
    <location>
        <begin position="121"/>
        <end position="141"/>
    </location>
</feature>
<feature type="transmembrane region" description="Helical" evidence="1">
    <location>
        <begin position="199"/>
        <end position="220"/>
    </location>
</feature>
<dbReference type="GO" id="GO:0015293">
    <property type="term" value="F:symporter activity"/>
    <property type="evidence" value="ECO:0007669"/>
    <property type="project" value="InterPro"/>
</dbReference>
<feature type="transmembrane region" description="Helical" evidence="1">
    <location>
        <begin position="314"/>
        <end position="332"/>
    </location>
</feature>
<dbReference type="PANTHER" id="PTHR11328:SF24">
    <property type="entry name" value="MAJOR FACILITATOR SUPERFAMILY (MFS) PROFILE DOMAIN-CONTAINING PROTEIN"/>
    <property type="match status" value="1"/>
</dbReference>
<dbReference type="Proteomes" id="UP000275951">
    <property type="component" value="Chromosome"/>
</dbReference>
<keyword evidence="1" id="KW-0812">Transmembrane</keyword>
<dbReference type="GO" id="GO:0008643">
    <property type="term" value="P:carbohydrate transport"/>
    <property type="evidence" value="ECO:0007669"/>
    <property type="project" value="InterPro"/>
</dbReference>
<dbReference type="AlphaFoldDB" id="A0A3Q9GGW4"/>
<dbReference type="PANTHER" id="PTHR11328">
    <property type="entry name" value="MAJOR FACILITATOR SUPERFAMILY DOMAIN-CONTAINING PROTEIN"/>
    <property type="match status" value="1"/>
</dbReference>
<feature type="transmembrane region" description="Helical" evidence="1">
    <location>
        <begin position="21"/>
        <end position="43"/>
    </location>
</feature>
<feature type="transmembrane region" description="Helical" evidence="1">
    <location>
        <begin position="91"/>
        <end position="109"/>
    </location>
</feature>
<keyword evidence="1" id="KW-0472">Membrane</keyword>
<reference evidence="2 3" key="1">
    <citation type="submission" date="2018-11" db="EMBL/GenBank/DDBJ databases">
        <title>Multidrug-resistant genes are associated with an 42-kb island TGI1 carrying a complex class 1 integron in a Trueperella pyogenes.</title>
        <authorList>
            <person name="Dong W."/>
        </authorList>
    </citation>
    <scope>NUCLEOTIDE SEQUENCE [LARGE SCALE GENOMIC DNA]</scope>
    <source>
        <strain evidence="2 3">TP4</strain>
    </source>
</reference>
<dbReference type="RefSeq" id="WP_126920461.1">
    <property type="nucleotide sequence ID" value="NZ_CP033905.1"/>
</dbReference>
<name>A0A3Q9GGW4_9ACTO</name>
<dbReference type="Gene3D" id="1.20.1250.20">
    <property type="entry name" value="MFS general substrate transporter like domains"/>
    <property type="match status" value="1"/>
</dbReference>
<organism evidence="2 3">
    <name type="scientific">Trueperella pyogenes</name>
    <dbReference type="NCBI Taxonomy" id="1661"/>
    <lineage>
        <taxon>Bacteria</taxon>
        <taxon>Bacillati</taxon>
        <taxon>Actinomycetota</taxon>
        <taxon>Actinomycetes</taxon>
        <taxon>Actinomycetales</taxon>
        <taxon>Actinomycetaceae</taxon>
        <taxon>Trueperella</taxon>
    </lineage>
</organism>
<dbReference type="EMBL" id="CP033905">
    <property type="protein sequence ID" value="AZR07714.1"/>
    <property type="molecule type" value="Genomic_DNA"/>
</dbReference>
<keyword evidence="1" id="KW-1133">Transmembrane helix</keyword>
<protein>
    <submittedName>
        <fullName evidence="2">Sugar (Glycoside-pentoside-Hexuronide) transporter</fullName>
    </submittedName>
</protein>
<dbReference type="NCBIfam" id="TIGR00792">
    <property type="entry name" value="gph"/>
    <property type="match status" value="1"/>
</dbReference>
<feature type="transmembrane region" description="Helical" evidence="1">
    <location>
        <begin position="338"/>
        <end position="362"/>
    </location>
</feature>
<feature type="transmembrane region" description="Helical" evidence="1">
    <location>
        <begin position="391"/>
        <end position="409"/>
    </location>
</feature>
<dbReference type="InterPro" id="IPR001927">
    <property type="entry name" value="Na/Gal_symport"/>
</dbReference>
<sequence>MTVTTPKSFARPFGFRDKLGYMFGDFGNDFTFILQAMFFTVFYTNVVGIQAAHVGTLLLVARLVDGFTDVAMGVLIDRMPLKDGADKFRRWIKYIAIPVAVASALMYLSFTASFDSYAMKLVWMCATYFLWGSVFYTAINIPYGSMASVISDSPDHRAQLSVWRSTGATLAQLTIMSALPLVVFVTNEAGVSIMSGPRMTYAAIACSILAVVCYAICYTLSTERIRATENATPVGIGSMLKTVLTNRALLGLICAALLLLVANLFLGQMLSYLFLNWFGDGKIVSVANLAGLLPALTLIVLAPLGAKRFGKAEVAATAMLTAGAILIGLWIMKLENVTLWIVGYAVAMFCIATFNYLIWAFIIDVIDYQEVRCGNRDDATVYSVYSWARKLGQALAGGLTGYALTWIGYDSTVAAQGLPQSQEVVNSIYTLANLVPGIGCVLVALALIFLYPLKRNVVENNVEVLRAKRGADA</sequence>
<accession>A0A3Q9GGW4</accession>
<evidence type="ECO:0000313" key="3">
    <source>
        <dbReference type="Proteomes" id="UP000275951"/>
    </source>
</evidence>
<dbReference type="Pfam" id="PF13347">
    <property type="entry name" value="MFS_2"/>
    <property type="match status" value="1"/>
</dbReference>
<feature type="transmembrane region" description="Helical" evidence="1">
    <location>
        <begin position="248"/>
        <end position="271"/>
    </location>
</feature>
<dbReference type="GO" id="GO:0006814">
    <property type="term" value="P:sodium ion transport"/>
    <property type="evidence" value="ECO:0007669"/>
    <property type="project" value="InterPro"/>
</dbReference>
<dbReference type="GO" id="GO:0005886">
    <property type="term" value="C:plasma membrane"/>
    <property type="evidence" value="ECO:0007669"/>
    <property type="project" value="TreeGrafter"/>
</dbReference>
<evidence type="ECO:0000256" key="1">
    <source>
        <dbReference type="SAM" id="Phobius"/>
    </source>
</evidence>
<gene>
    <name evidence="2" type="ORF">EBQ10_10765</name>
</gene>
<feature type="transmembrane region" description="Helical" evidence="1">
    <location>
        <begin position="162"/>
        <end position="187"/>
    </location>
</feature>
<proteinExistence type="predicted"/>